<dbReference type="AlphaFoldDB" id="A0AAU9JL50"/>
<evidence type="ECO:0000313" key="1">
    <source>
        <dbReference type="EMBL" id="CAG9326698.1"/>
    </source>
</evidence>
<sequence>MGLFTYARSFSRAIVRFPVANKFHYTKPLMIRSIVPTCTTNFLIRSPGIHTAIASAELAGSLCSLEDEDESVIQAEITVTRVR</sequence>
<proteinExistence type="predicted"/>
<comment type="caution">
    <text evidence="1">The sequence shown here is derived from an EMBL/GenBank/DDBJ whole genome shotgun (WGS) entry which is preliminary data.</text>
</comment>
<reference evidence="1" key="1">
    <citation type="submission" date="2021-09" db="EMBL/GenBank/DDBJ databases">
        <authorList>
            <consortium name="AG Swart"/>
            <person name="Singh M."/>
            <person name="Singh A."/>
            <person name="Seah K."/>
            <person name="Emmerich C."/>
        </authorList>
    </citation>
    <scope>NUCLEOTIDE SEQUENCE</scope>
    <source>
        <strain evidence="1">ATCC30299</strain>
    </source>
</reference>
<evidence type="ECO:0000313" key="2">
    <source>
        <dbReference type="Proteomes" id="UP001162131"/>
    </source>
</evidence>
<gene>
    <name evidence="1" type="ORF">BSTOLATCC_MIC41971</name>
</gene>
<name>A0AAU9JL50_9CILI</name>
<protein>
    <submittedName>
        <fullName evidence="1">Uncharacterized protein</fullName>
    </submittedName>
</protein>
<dbReference type="Proteomes" id="UP001162131">
    <property type="component" value="Unassembled WGS sequence"/>
</dbReference>
<accession>A0AAU9JL50</accession>
<keyword evidence="2" id="KW-1185">Reference proteome</keyword>
<dbReference type="EMBL" id="CAJZBQ010000041">
    <property type="protein sequence ID" value="CAG9326698.1"/>
    <property type="molecule type" value="Genomic_DNA"/>
</dbReference>
<organism evidence="1 2">
    <name type="scientific">Blepharisma stoltei</name>
    <dbReference type="NCBI Taxonomy" id="1481888"/>
    <lineage>
        <taxon>Eukaryota</taxon>
        <taxon>Sar</taxon>
        <taxon>Alveolata</taxon>
        <taxon>Ciliophora</taxon>
        <taxon>Postciliodesmatophora</taxon>
        <taxon>Heterotrichea</taxon>
        <taxon>Heterotrichida</taxon>
        <taxon>Blepharismidae</taxon>
        <taxon>Blepharisma</taxon>
    </lineage>
</organism>